<evidence type="ECO:0000259" key="1">
    <source>
        <dbReference type="SMART" id="SM00897"/>
    </source>
</evidence>
<dbReference type="PANTHER" id="PTHR40252">
    <property type="entry name" value="BLR0328 PROTEIN"/>
    <property type="match status" value="1"/>
</dbReference>
<reference evidence="3" key="1">
    <citation type="journal article" date="2020" name="mSystems">
        <title>Genome- and Community-Level Interaction Insights into Carbon Utilization and Element Cycling Functions of Hydrothermarchaeota in Hydrothermal Sediment.</title>
        <authorList>
            <person name="Zhou Z."/>
            <person name="Liu Y."/>
            <person name="Xu W."/>
            <person name="Pan J."/>
            <person name="Luo Z.H."/>
            <person name="Li M."/>
        </authorList>
    </citation>
    <scope>NUCLEOTIDE SEQUENCE [LARGE SCALE GENOMIC DNA]</scope>
    <source>
        <strain evidence="3">SpSt-780</strain>
    </source>
</reference>
<feature type="domain" description="FIST" evidence="1">
    <location>
        <begin position="54"/>
        <end position="251"/>
    </location>
</feature>
<gene>
    <name evidence="3" type="ORF">ENV67_08185</name>
</gene>
<dbReference type="Pfam" id="PF10442">
    <property type="entry name" value="FIST_C"/>
    <property type="match status" value="1"/>
</dbReference>
<evidence type="ECO:0000259" key="2">
    <source>
        <dbReference type="SMART" id="SM01204"/>
    </source>
</evidence>
<accession>A0A7C4U877</accession>
<dbReference type="AlphaFoldDB" id="A0A7C4U877"/>
<dbReference type="Pfam" id="PF08495">
    <property type="entry name" value="FIST"/>
    <property type="match status" value="1"/>
</dbReference>
<name>A0A7C4U877_UNCW3</name>
<dbReference type="PANTHER" id="PTHR40252:SF2">
    <property type="entry name" value="BLR0328 PROTEIN"/>
    <property type="match status" value="1"/>
</dbReference>
<evidence type="ECO:0000313" key="3">
    <source>
        <dbReference type="EMBL" id="HGW92497.1"/>
    </source>
</evidence>
<sequence length="421" mass="45897">MEVIMKYVKFILILFISLGLFAKDLFMGFGESTSPEPSVALREAYNMLPNDVKEPDFCVIFLTENYNLKEILNEANKLMPNTKLYGETSCLGIGTPNGFIITKNGSLGILAFKSKRITFGVGISKNPDGFLAGKEVITNAIKNAGKTLNDKPNLVLISPTPGKEEYILKGIESVIGKDVPIFGGTAGDNAIAGKWNVFVNDDFTNSGVAVAVIYTDLKIGYAYISGYQTMEKFGVVTGAKERTIFTINNKPAGQVYNDWCDGIFSKEMNSGASILGPASFYPLARKVIEEKGVQYITLHPSRINPNDKSLEVFAKVNVRDTIYLLKGDKSILLSRPVSVAMKAFYEGGLTAENLRGGIFIYCAGTMLAVKDELGALGFPPLIKALNSKPFLTAFTFGEQGFYKKLGNFHGNLMCSIVLFGE</sequence>
<comment type="caution">
    <text evidence="3">The sequence shown here is derived from an EMBL/GenBank/DDBJ whole genome shotgun (WGS) entry which is preliminary data.</text>
</comment>
<dbReference type="SMART" id="SM01204">
    <property type="entry name" value="FIST_C"/>
    <property type="match status" value="1"/>
</dbReference>
<dbReference type="InterPro" id="IPR019494">
    <property type="entry name" value="FIST_C"/>
</dbReference>
<dbReference type="InterPro" id="IPR013702">
    <property type="entry name" value="FIST_domain_N"/>
</dbReference>
<proteinExistence type="predicted"/>
<organism evidence="3">
    <name type="scientific">candidate division WOR-3 bacterium</name>
    <dbReference type="NCBI Taxonomy" id="2052148"/>
    <lineage>
        <taxon>Bacteria</taxon>
        <taxon>Bacteria division WOR-3</taxon>
    </lineage>
</organism>
<feature type="domain" description="FIST C-domain" evidence="2">
    <location>
        <begin position="252"/>
        <end position="402"/>
    </location>
</feature>
<dbReference type="SMART" id="SM00897">
    <property type="entry name" value="FIST"/>
    <property type="match status" value="1"/>
</dbReference>
<protein>
    <recommendedName>
        <fullName evidence="4">FIST domain-containing protein</fullName>
    </recommendedName>
</protein>
<dbReference type="EMBL" id="DTHG01000099">
    <property type="protein sequence ID" value="HGW92497.1"/>
    <property type="molecule type" value="Genomic_DNA"/>
</dbReference>
<evidence type="ECO:0008006" key="4">
    <source>
        <dbReference type="Google" id="ProtNLM"/>
    </source>
</evidence>